<dbReference type="Gene3D" id="2.10.25.10">
    <property type="entry name" value="Laminin"/>
    <property type="match status" value="1"/>
</dbReference>
<feature type="disulfide bond" evidence="19">
    <location>
        <begin position="347"/>
        <end position="391"/>
    </location>
</feature>
<sequence length="668" mass="75118">LIPLQKVYGRIASPDFPKVYPNSKERIWNITVPPGYSIRIYFTHFNLELSYQCEYDYVKLSSGGKVVATLCGHESTDTEEAPGNQMYHSIDNTLTVTFRSDYSNENQFTGFEAFFASEDIDECKQLVDGNPFCDHYCHNYLGGFYCSCRVGYLLHKNKRTCTAHCPNQVQTARSGEINSPNYPNVYPHLSNCNYSIRVQDGFMIILEFVETFNIETHMEALCPYDALKIQTPKKEYGPFCGQDLPPKLETRSNAVDIIFTTDISGDHSGWKIKYTTNALPCPYPEAPPHGHIKPMQAKYIVRDSYSLSCDTGYVLLENELIVKFFHATCQKDGSWNKPMAQCTIVDCGLPEDVSNGTISYITGAEATTYKAEIKYKCQDPFYAFKGSMYRCGADGYWNNSKGEKAPPVCEPVCGIRTVTTLERIYGGKRAKLGEFPWQVMLINEDRGSVGGALLYDNWILTAAHVIDQYEISSLTIKMGFLNKHSTHYLQAWAEAAFIHEGYRNDGANFNNDIALIKLKHKVPIHANITPICLPGREERFQVRTDELGVVAGWGRTERRRASPHLLYTELEVVDMEKCKAAYASKSQDGNPFLLTENMFCAGFEIGGKDSCSGDSGGPLAFLDSQTKKWFVGGLVSWGLECGVAEQYGVYTKVVNYIAWIEDIILQNS</sequence>
<evidence type="ECO:0000256" key="6">
    <source>
        <dbReference type="ARBA" id="ARBA00022659"/>
    </source>
</evidence>
<dbReference type="PIRSF" id="PIRSF001155">
    <property type="entry name" value="C1r_C1s_MASP"/>
    <property type="match status" value="1"/>
</dbReference>
<dbReference type="FunFam" id="2.10.25.10:FF:000059">
    <property type="entry name" value="Mannan-binding lectin serine protease 1"/>
    <property type="match status" value="1"/>
</dbReference>
<name>A0A8D0GRH5_SPHPU</name>
<evidence type="ECO:0000256" key="14">
    <source>
        <dbReference type="ARBA" id="ARBA00022837"/>
    </source>
</evidence>
<keyword evidence="12" id="KW-0068">Autocatalytic cleavage</keyword>
<dbReference type="GO" id="GO:0005509">
    <property type="term" value="F:calcium ion binding"/>
    <property type="evidence" value="ECO:0007669"/>
    <property type="project" value="InterPro"/>
</dbReference>
<feature type="active site" description="Charge relay system" evidence="18">
    <location>
        <position position="512"/>
    </location>
</feature>
<dbReference type="FunFam" id="2.60.120.290:FF:000006">
    <property type="entry name" value="Mannan-binding lectin serine protease 1"/>
    <property type="match status" value="1"/>
</dbReference>
<dbReference type="Pfam" id="PF07645">
    <property type="entry name" value="EGF_CA"/>
    <property type="match status" value="1"/>
</dbReference>
<dbReference type="GO" id="GO:0004252">
    <property type="term" value="F:serine-type endopeptidase activity"/>
    <property type="evidence" value="ECO:0007669"/>
    <property type="project" value="Ensembl"/>
</dbReference>
<dbReference type="PANTHER" id="PTHR24255">
    <property type="entry name" value="COMPLEMENT COMPONENT 1, S SUBCOMPONENT-RELATED"/>
    <property type="match status" value="1"/>
</dbReference>
<keyword evidence="8 21" id="KW-0479">Metal-binding</keyword>
<dbReference type="InterPro" id="IPR024175">
    <property type="entry name" value="Pept_S1A_C1r/C1S/mannan-bd"/>
</dbReference>
<dbReference type="InterPro" id="IPR033116">
    <property type="entry name" value="TRYPSIN_SER"/>
</dbReference>
<evidence type="ECO:0000256" key="3">
    <source>
        <dbReference type="ARBA" id="ARBA00022525"/>
    </source>
</evidence>
<dbReference type="SMART" id="SM00179">
    <property type="entry name" value="EGF_CA"/>
    <property type="match status" value="1"/>
</dbReference>
<evidence type="ECO:0000256" key="20">
    <source>
        <dbReference type="PIRSR" id="PIRSR001155-3"/>
    </source>
</evidence>
<keyword evidence="3" id="KW-0964">Secreted</keyword>
<evidence type="ECO:0000256" key="11">
    <source>
        <dbReference type="ARBA" id="ARBA00022801"/>
    </source>
</evidence>
<comment type="caution">
    <text evidence="23">Lacks conserved residue(s) required for the propagation of feature annotation.</text>
</comment>
<comment type="PTM">
    <text evidence="20">The iron and 2-oxoglutarate dependent 3-hydroxylation of aspartate and asparagine is (R) stereospecific within EGF domains.</text>
</comment>
<dbReference type="PROSITE" id="PS01180">
    <property type="entry name" value="CUB"/>
    <property type="match status" value="2"/>
</dbReference>
<feature type="binding site" evidence="21">
    <location>
        <position position="48"/>
    </location>
    <ligand>
        <name>Ca(2+)</name>
        <dbReference type="ChEBI" id="CHEBI:29108"/>
        <label>1</label>
    </ligand>
</feature>
<evidence type="ECO:0000256" key="2">
    <source>
        <dbReference type="ARBA" id="ARBA00009228"/>
    </source>
</evidence>
<dbReference type="SUPFAM" id="SSF57196">
    <property type="entry name" value="EGF/Laminin"/>
    <property type="match status" value="1"/>
</dbReference>
<dbReference type="InterPro" id="IPR035976">
    <property type="entry name" value="Sushi/SCR/CCP_sf"/>
</dbReference>
<evidence type="ECO:0000256" key="21">
    <source>
        <dbReference type="PIRSR" id="PIRSR001155-4"/>
    </source>
</evidence>
<dbReference type="InterPro" id="IPR001314">
    <property type="entry name" value="Peptidase_S1A"/>
</dbReference>
<protein>
    <submittedName>
        <fullName evidence="27">MBL associated serine protease 2</fullName>
    </submittedName>
</protein>
<dbReference type="CDD" id="cd00054">
    <property type="entry name" value="EGF_CA"/>
    <property type="match status" value="1"/>
</dbReference>
<feature type="domain" description="Sushi" evidence="26">
    <location>
        <begin position="279"/>
        <end position="344"/>
    </location>
</feature>
<feature type="binding site" evidence="21">
    <location>
        <position position="139"/>
    </location>
    <ligand>
        <name>Ca(2+)</name>
        <dbReference type="ChEBI" id="CHEBI:29108"/>
        <label>2</label>
    </ligand>
</feature>
<dbReference type="SUPFAM" id="SSF49854">
    <property type="entry name" value="Spermadhesin, CUB domain"/>
    <property type="match status" value="2"/>
</dbReference>
<dbReference type="GO" id="GO:0048306">
    <property type="term" value="F:calcium-dependent protein binding"/>
    <property type="evidence" value="ECO:0007669"/>
    <property type="project" value="Ensembl"/>
</dbReference>
<keyword evidence="11" id="KW-0378">Hydrolase</keyword>
<dbReference type="InterPro" id="IPR001881">
    <property type="entry name" value="EGF-like_Ca-bd_dom"/>
</dbReference>
<dbReference type="GO" id="GO:0006508">
    <property type="term" value="P:proteolysis"/>
    <property type="evidence" value="ECO:0007669"/>
    <property type="project" value="UniProtKB-KW"/>
</dbReference>
<dbReference type="Pfam" id="PF00084">
    <property type="entry name" value="Sushi"/>
    <property type="match status" value="2"/>
</dbReference>
<dbReference type="SMART" id="SM00032">
    <property type="entry name" value="CCP"/>
    <property type="match status" value="2"/>
</dbReference>
<dbReference type="PROSITE" id="PS00135">
    <property type="entry name" value="TRYPSIN_SER"/>
    <property type="match status" value="1"/>
</dbReference>
<evidence type="ECO:0000256" key="16">
    <source>
        <dbReference type="ARBA" id="ARBA00023157"/>
    </source>
</evidence>
<feature type="disulfide bond" evidence="19">
    <location>
        <begin position="281"/>
        <end position="329"/>
    </location>
</feature>
<feature type="binding site" evidence="21">
    <location>
        <position position="264"/>
    </location>
    <ligand>
        <name>Ca(2+)</name>
        <dbReference type="ChEBI" id="CHEBI:29108"/>
        <label>3</label>
    </ligand>
</feature>
<dbReference type="Pfam" id="PF00431">
    <property type="entry name" value="CUB"/>
    <property type="match status" value="2"/>
</dbReference>
<feature type="modified residue" description="(3R)-3-hydroxyasparagine" evidence="20">
    <location>
        <position position="139"/>
    </location>
</feature>
<evidence type="ECO:0000259" key="25">
    <source>
        <dbReference type="PROSITE" id="PS50240"/>
    </source>
</evidence>
<dbReference type="GO" id="GO:0035821">
    <property type="term" value="P:modulation of process of another organism"/>
    <property type="evidence" value="ECO:0007669"/>
    <property type="project" value="UniProtKB-ARBA"/>
</dbReference>
<evidence type="ECO:0000256" key="7">
    <source>
        <dbReference type="ARBA" id="ARBA00022670"/>
    </source>
</evidence>
<dbReference type="Pfam" id="PF00089">
    <property type="entry name" value="Trypsin"/>
    <property type="match status" value="1"/>
</dbReference>
<dbReference type="SUPFAM" id="SSF50494">
    <property type="entry name" value="Trypsin-like serine proteases"/>
    <property type="match status" value="1"/>
</dbReference>
<feature type="disulfide bond" evidence="19">
    <location>
        <begin position="133"/>
        <end position="146"/>
    </location>
</feature>
<reference evidence="27" key="2">
    <citation type="submission" date="2025-09" db="UniProtKB">
        <authorList>
            <consortium name="Ensembl"/>
        </authorList>
    </citation>
    <scope>IDENTIFICATION</scope>
</reference>
<feature type="binding site" evidence="21">
    <location>
        <position position="56"/>
    </location>
    <ligand>
        <name>Ca(2+)</name>
        <dbReference type="ChEBI" id="CHEBI:29108"/>
        <label>1</label>
    </ligand>
</feature>
<dbReference type="InterPro" id="IPR001254">
    <property type="entry name" value="Trypsin_dom"/>
</dbReference>
<dbReference type="SUPFAM" id="SSF57535">
    <property type="entry name" value="Complement control module/SCR domain"/>
    <property type="match status" value="2"/>
</dbReference>
<feature type="disulfide bond" evidence="19">
    <location>
        <begin position="611"/>
        <end position="641"/>
    </location>
</feature>
<dbReference type="FunFam" id="2.10.70.10:FF:000016">
    <property type="entry name" value="Mannan-binding lectin serine protease 1"/>
    <property type="match status" value="1"/>
</dbReference>
<keyword evidence="17 20" id="KW-0379">Hydroxylation</keyword>
<evidence type="ECO:0000313" key="27">
    <source>
        <dbReference type="Ensembl" id="ENSSPUP00000008685.1"/>
    </source>
</evidence>
<dbReference type="FunFam" id="2.60.120.290:FF:000012">
    <property type="entry name" value="mannan-binding lectin serine protease 1 isoform X1"/>
    <property type="match status" value="1"/>
</dbReference>
<feature type="active site" description="Charge relay system" evidence="18">
    <location>
        <position position="615"/>
    </location>
</feature>
<feature type="binding site" evidence="21">
    <location>
        <position position="215"/>
    </location>
    <ligand>
        <name>Ca(2+)</name>
        <dbReference type="ChEBI" id="CHEBI:29108"/>
        <label>3</label>
    </ligand>
</feature>
<dbReference type="Ensembl" id="ENSSPUT00000009263.1">
    <property type="protein sequence ID" value="ENSSPUP00000008685.1"/>
    <property type="gene ID" value="ENSSPUG00000006739.1"/>
</dbReference>
<dbReference type="SMART" id="SM00042">
    <property type="entry name" value="CUB"/>
    <property type="match status" value="2"/>
</dbReference>
<dbReference type="SMART" id="SM00181">
    <property type="entry name" value="EGF"/>
    <property type="match status" value="1"/>
</dbReference>
<keyword evidence="14 21" id="KW-0106">Calcium</keyword>
<evidence type="ECO:0000256" key="23">
    <source>
        <dbReference type="PROSITE-ProRule" id="PRU00302"/>
    </source>
</evidence>
<feature type="binding site" evidence="21">
    <location>
        <position position="262"/>
    </location>
    <ligand>
        <name>Ca(2+)</name>
        <dbReference type="ChEBI" id="CHEBI:29108"/>
        <label>3</label>
    </ligand>
</feature>
<feature type="disulfide bond" evidence="19 22">
    <location>
        <begin position="165"/>
        <end position="192"/>
    </location>
</feature>
<gene>
    <name evidence="27" type="primary">MASP2</name>
</gene>
<feature type="binding site" evidence="21">
    <location>
        <position position="122"/>
    </location>
    <ligand>
        <name>Ca(2+)</name>
        <dbReference type="ChEBI" id="CHEBI:29108"/>
        <label>2</label>
    </ligand>
</feature>
<evidence type="ECO:0000256" key="1">
    <source>
        <dbReference type="ARBA" id="ARBA00004613"/>
    </source>
</evidence>
<dbReference type="Gene3D" id="2.10.70.10">
    <property type="entry name" value="Complement Module, domain 1"/>
    <property type="match status" value="2"/>
</dbReference>
<feature type="binding site" evidence="21">
    <location>
        <position position="140"/>
    </location>
    <ligand>
        <name>Ca(2+)</name>
        <dbReference type="ChEBI" id="CHEBI:29108"/>
        <label>2</label>
    </ligand>
</feature>
<dbReference type="PROSITE" id="PS01187">
    <property type="entry name" value="EGF_CA"/>
    <property type="match status" value="1"/>
</dbReference>
<evidence type="ECO:0000256" key="4">
    <source>
        <dbReference type="ARBA" id="ARBA00022536"/>
    </source>
</evidence>
<dbReference type="InterPro" id="IPR049883">
    <property type="entry name" value="NOTCH1_EGF-like"/>
</dbReference>
<dbReference type="InterPro" id="IPR000436">
    <property type="entry name" value="Sushi_SCR_CCP_dom"/>
</dbReference>
<comment type="similarity">
    <text evidence="2">Belongs to the peptidase S1 family. Snake venom subfamily.</text>
</comment>
<dbReference type="Proteomes" id="UP000694392">
    <property type="component" value="Unplaced"/>
</dbReference>
<evidence type="ECO:0000256" key="8">
    <source>
        <dbReference type="ARBA" id="ARBA00022723"/>
    </source>
</evidence>
<accession>A0A8D0GRH5</accession>
<feature type="disulfide bond" evidence="19">
    <location>
        <begin position="53"/>
        <end position="71"/>
    </location>
</feature>
<dbReference type="AlphaFoldDB" id="A0A8D0GRH5"/>
<dbReference type="SMART" id="SM00020">
    <property type="entry name" value="Tryp_SPc"/>
    <property type="match status" value="1"/>
</dbReference>
<dbReference type="InterPro" id="IPR018097">
    <property type="entry name" value="EGF_Ca-bd_CS"/>
</dbReference>
<evidence type="ECO:0000256" key="12">
    <source>
        <dbReference type="ARBA" id="ARBA00022813"/>
    </source>
</evidence>
<dbReference type="InterPro" id="IPR000742">
    <property type="entry name" value="EGF"/>
</dbReference>
<feature type="disulfide bond" evidence="19">
    <location>
        <begin position="123"/>
        <end position="137"/>
    </location>
</feature>
<dbReference type="PROSITE" id="PS50240">
    <property type="entry name" value="TRYPSIN_DOM"/>
    <property type="match status" value="1"/>
</dbReference>
<feature type="domain" description="Sushi" evidence="26">
    <location>
        <begin position="345"/>
        <end position="411"/>
    </location>
</feature>
<comment type="subcellular location">
    <subcellularLocation>
        <location evidence="1">Secreted</location>
    </subcellularLocation>
</comment>
<feature type="disulfide bond" evidence="19">
    <location>
        <begin position="148"/>
        <end position="161"/>
    </location>
</feature>
<feature type="disulfide bond" evidence="19">
    <location>
        <begin position="377"/>
        <end position="409"/>
    </location>
</feature>
<dbReference type="GeneTree" id="ENSGT00950000183084"/>
<feature type="disulfide bond" evidence="19">
    <location>
        <begin position="222"/>
        <end position="240"/>
    </location>
</feature>
<feature type="disulfide bond" description="Interchain (between heavy and light chains)" evidence="19">
    <location>
        <begin position="413"/>
        <end position="532"/>
    </location>
</feature>
<dbReference type="CDD" id="cd00041">
    <property type="entry name" value="CUB"/>
    <property type="match status" value="2"/>
</dbReference>
<feature type="binding site" evidence="21">
    <location>
        <position position="101"/>
    </location>
    <ligand>
        <name>Ca(2+)</name>
        <dbReference type="ChEBI" id="CHEBI:29108"/>
        <label>1</label>
    </ligand>
</feature>
<dbReference type="PANTHER" id="PTHR24255:SF10">
    <property type="entry name" value="MANNAN-BINDING LECTIN SERINE PROTEASE 2"/>
    <property type="match status" value="1"/>
</dbReference>
<dbReference type="PROSITE" id="PS50923">
    <property type="entry name" value="SUSHI"/>
    <property type="match status" value="2"/>
</dbReference>
<evidence type="ECO:0000256" key="5">
    <source>
        <dbReference type="ARBA" id="ARBA00022588"/>
    </source>
</evidence>
<feature type="domain" description="CUB" evidence="24">
    <location>
        <begin position="1"/>
        <end position="118"/>
    </location>
</feature>
<evidence type="ECO:0000256" key="9">
    <source>
        <dbReference type="ARBA" id="ARBA00022729"/>
    </source>
</evidence>
<keyword evidence="4" id="KW-0245">EGF-like domain</keyword>
<dbReference type="GO" id="GO:0005615">
    <property type="term" value="C:extracellular space"/>
    <property type="evidence" value="ECO:0007669"/>
    <property type="project" value="TreeGrafter"/>
</dbReference>
<keyword evidence="15" id="KW-0391">Immunity</keyword>
<evidence type="ECO:0000256" key="19">
    <source>
        <dbReference type="PIRSR" id="PIRSR001155-2"/>
    </source>
</evidence>
<proteinExistence type="inferred from homology"/>
<dbReference type="FunFam" id="2.40.10.10:FF:000120">
    <property type="entry name" value="Putative serine protease"/>
    <property type="match status" value="1"/>
</dbReference>
<feature type="disulfide bond" evidence="19">
    <location>
        <begin position="578"/>
        <end position="600"/>
    </location>
</feature>
<dbReference type="InterPro" id="IPR000859">
    <property type="entry name" value="CUB_dom"/>
</dbReference>
<feature type="domain" description="Peptidase S1" evidence="25">
    <location>
        <begin position="424"/>
        <end position="665"/>
    </location>
</feature>
<feature type="active site" description="Charge relay system" evidence="18">
    <location>
        <position position="464"/>
    </location>
</feature>
<organism evidence="27 28">
    <name type="scientific">Sphenodon punctatus</name>
    <name type="common">Tuatara</name>
    <name type="synonym">Hatteria punctata</name>
    <dbReference type="NCBI Taxonomy" id="8508"/>
    <lineage>
        <taxon>Eukaryota</taxon>
        <taxon>Metazoa</taxon>
        <taxon>Chordata</taxon>
        <taxon>Craniata</taxon>
        <taxon>Vertebrata</taxon>
        <taxon>Euteleostomi</taxon>
        <taxon>Lepidosauria</taxon>
        <taxon>Sphenodontia</taxon>
        <taxon>Sphenodontidae</taxon>
        <taxon>Sphenodon</taxon>
    </lineage>
</organism>
<evidence type="ECO:0000256" key="22">
    <source>
        <dbReference type="PROSITE-ProRule" id="PRU00059"/>
    </source>
</evidence>
<feature type="binding site" evidence="21">
    <location>
        <position position="143"/>
    </location>
    <ligand>
        <name>Ca(2+)</name>
        <dbReference type="ChEBI" id="CHEBI:29108"/>
        <label>2</label>
    </ligand>
</feature>
<evidence type="ECO:0000259" key="24">
    <source>
        <dbReference type="PROSITE" id="PS01180"/>
    </source>
</evidence>
<evidence type="ECO:0000256" key="17">
    <source>
        <dbReference type="ARBA" id="ARBA00023278"/>
    </source>
</evidence>
<feature type="disulfide bond" evidence="19">
    <location>
        <begin position="309"/>
        <end position="342"/>
    </location>
</feature>
<dbReference type="Gene3D" id="2.60.120.290">
    <property type="entry name" value="Spermadhesin, CUB domain"/>
    <property type="match status" value="2"/>
</dbReference>
<dbReference type="Gene3D" id="2.40.10.10">
    <property type="entry name" value="Trypsin-like serine proteases"/>
    <property type="match status" value="2"/>
</dbReference>
<keyword evidence="7" id="KW-0645">Protease</keyword>
<dbReference type="CDD" id="cd00190">
    <property type="entry name" value="Tryp_SPc"/>
    <property type="match status" value="1"/>
</dbReference>
<feature type="domain" description="CUB" evidence="24">
    <location>
        <begin position="165"/>
        <end position="277"/>
    </location>
</feature>
<evidence type="ECO:0000256" key="10">
    <source>
        <dbReference type="ARBA" id="ARBA00022737"/>
    </source>
</evidence>
<evidence type="ECO:0000256" key="18">
    <source>
        <dbReference type="PIRSR" id="PIRSR001155-1"/>
    </source>
</evidence>
<evidence type="ECO:0000256" key="15">
    <source>
        <dbReference type="ARBA" id="ARBA00022859"/>
    </source>
</evidence>
<dbReference type="InterPro" id="IPR035914">
    <property type="entry name" value="Sperma_CUB_dom_sf"/>
</dbReference>
<dbReference type="InterPro" id="IPR009003">
    <property type="entry name" value="Peptidase_S1_PA"/>
</dbReference>
<evidence type="ECO:0000313" key="28">
    <source>
        <dbReference type="Proteomes" id="UP000694392"/>
    </source>
</evidence>
<feature type="binding site" evidence="21">
    <location>
        <position position="103"/>
    </location>
    <ligand>
        <name>Ca(2+)</name>
        <dbReference type="ChEBI" id="CHEBI:29108"/>
        <label>1</label>
    </ligand>
</feature>
<keyword evidence="5" id="KW-0399">Innate immunity</keyword>
<dbReference type="GO" id="GO:0001867">
    <property type="term" value="P:complement activation, lectin pathway"/>
    <property type="evidence" value="ECO:0007669"/>
    <property type="project" value="Ensembl"/>
</dbReference>
<dbReference type="OMA" id="YTCAHDG"/>
<dbReference type="PRINTS" id="PR00722">
    <property type="entry name" value="CHYMOTRYPSIN"/>
</dbReference>
<keyword evidence="13" id="KW-0720">Serine protease</keyword>
<keyword evidence="10" id="KW-0677">Repeat</keyword>
<dbReference type="InterPro" id="IPR043504">
    <property type="entry name" value="Peptidase_S1_PA_chymotrypsin"/>
</dbReference>
<keyword evidence="6 23" id="KW-0768">Sushi</keyword>
<feature type="binding site" evidence="21">
    <location>
        <position position="119"/>
    </location>
    <ligand>
        <name>Ca(2+)</name>
        <dbReference type="ChEBI" id="CHEBI:29108"/>
        <label>2</label>
    </ligand>
</feature>
<dbReference type="PROSITE" id="PS01186">
    <property type="entry name" value="EGF_2"/>
    <property type="match status" value="1"/>
</dbReference>
<keyword evidence="16 19" id="KW-1015">Disulfide bond</keyword>
<keyword evidence="28" id="KW-1185">Reference proteome</keyword>
<evidence type="ECO:0000256" key="13">
    <source>
        <dbReference type="ARBA" id="ARBA00022825"/>
    </source>
</evidence>
<reference evidence="27" key="1">
    <citation type="submission" date="2025-08" db="UniProtKB">
        <authorList>
            <consortium name="Ensembl"/>
        </authorList>
    </citation>
    <scope>IDENTIFICATION</scope>
</reference>
<keyword evidence="9" id="KW-0732">Signal</keyword>
<dbReference type="CDD" id="cd00033">
    <property type="entry name" value="CCP"/>
    <property type="match status" value="2"/>
</dbReference>
<dbReference type="GO" id="GO:0001855">
    <property type="term" value="F:complement component C4b binding"/>
    <property type="evidence" value="ECO:0007669"/>
    <property type="project" value="Ensembl"/>
</dbReference>
<feature type="binding site" evidence="21">
    <location>
        <position position="225"/>
    </location>
    <ligand>
        <name>Ca(2+)</name>
        <dbReference type="ChEBI" id="CHEBI:29108"/>
        <label>3</label>
    </ligand>
</feature>
<evidence type="ECO:0000259" key="26">
    <source>
        <dbReference type="PROSITE" id="PS50923"/>
    </source>
</evidence>